<evidence type="ECO:0000313" key="3">
    <source>
        <dbReference type="Proteomes" id="UP000654075"/>
    </source>
</evidence>
<comment type="caution">
    <text evidence="2">The sequence shown here is derived from an EMBL/GenBank/DDBJ whole genome shotgun (WGS) entry which is preliminary data.</text>
</comment>
<dbReference type="Proteomes" id="UP000654075">
    <property type="component" value="Unassembled WGS sequence"/>
</dbReference>
<evidence type="ECO:0000313" key="2">
    <source>
        <dbReference type="EMBL" id="CAE8636960.1"/>
    </source>
</evidence>
<sequence>MVAHLSPGAAPSEDPFAFLETLQGSQVSTAEPGPRSTPFPVSPDELFSSALLAAADPWGHPGDYLEPGQSRQWPLVADSWSGGEESRAWTARTGQSESRSHGFEFWKAQSQDAQSARAWTSPSASRAATLTVDLHQVYARHQRKQQTRRSPGRSTGWPNACSTVQESRRF</sequence>
<organism evidence="2 3">
    <name type="scientific">Polarella glacialis</name>
    <name type="common">Dinoflagellate</name>
    <dbReference type="NCBI Taxonomy" id="89957"/>
    <lineage>
        <taxon>Eukaryota</taxon>
        <taxon>Sar</taxon>
        <taxon>Alveolata</taxon>
        <taxon>Dinophyceae</taxon>
        <taxon>Suessiales</taxon>
        <taxon>Suessiaceae</taxon>
        <taxon>Polarella</taxon>
    </lineage>
</organism>
<feature type="compositionally biased region" description="Basic residues" evidence="1">
    <location>
        <begin position="140"/>
        <end position="151"/>
    </location>
</feature>
<feature type="region of interest" description="Disordered" evidence="1">
    <location>
        <begin position="1"/>
        <end position="42"/>
    </location>
</feature>
<proteinExistence type="predicted"/>
<gene>
    <name evidence="2" type="ORF">PGLA1383_LOCUS52360</name>
</gene>
<feature type="region of interest" description="Disordered" evidence="1">
    <location>
        <begin position="140"/>
        <end position="170"/>
    </location>
</feature>
<reference evidence="2" key="1">
    <citation type="submission" date="2021-02" db="EMBL/GenBank/DDBJ databases">
        <authorList>
            <person name="Dougan E. K."/>
            <person name="Rhodes N."/>
            <person name="Thang M."/>
            <person name="Chan C."/>
        </authorList>
    </citation>
    <scope>NUCLEOTIDE SEQUENCE</scope>
</reference>
<accession>A0A813HGX1</accession>
<name>A0A813HGX1_POLGL</name>
<feature type="compositionally biased region" description="Polar residues" evidence="1">
    <location>
        <begin position="152"/>
        <end position="170"/>
    </location>
</feature>
<protein>
    <submittedName>
        <fullName evidence="2">Uncharacterized protein</fullName>
    </submittedName>
</protein>
<keyword evidence="3" id="KW-1185">Reference proteome</keyword>
<dbReference type="EMBL" id="CAJNNV010031582">
    <property type="protein sequence ID" value="CAE8636960.1"/>
    <property type="molecule type" value="Genomic_DNA"/>
</dbReference>
<evidence type="ECO:0000256" key="1">
    <source>
        <dbReference type="SAM" id="MobiDB-lite"/>
    </source>
</evidence>
<dbReference type="AlphaFoldDB" id="A0A813HGX1"/>